<evidence type="ECO:0000256" key="1">
    <source>
        <dbReference type="ARBA" id="ARBA00001623"/>
    </source>
</evidence>
<accession>A0A0G4EKX9</accession>
<dbReference type="SMART" id="SM00849">
    <property type="entry name" value="Lactamase_B"/>
    <property type="match status" value="1"/>
</dbReference>
<feature type="domain" description="Metallo-beta-lactamase" evidence="10">
    <location>
        <begin position="44"/>
        <end position="206"/>
    </location>
</feature>
<reference evidence="11 12" key="1">
    <citation type="submission" date="2014-11" db="EMBL/GenBank/DDBJ databases">
        <authorList>
            <person name="Zhu J."/>
            <person name="Qi W."/>
            <person name="Song R."/>
        </authorList>
    </citation>
    <scope>NUCLEOTIDE SEQUENCE [LARGE SCALE GENOMIC DNA]</scope>
</reference>
<evidence type="ECO:0000256" key="2">
    <source>
        <dbReference type="ARBA" id="ARBA00001947"/>
    </source>
</evidence>
<comment type="catalytic activity">
    <reaction evidence="1">
        <text>an S-(2-hydroxyacyl)glutathione + H2O = a 2-hydroxy carboxylate + glutathione + H(+)</text>
        <dbReference type="Rhea" id="RHEA:21864"/>
        <dbReference type="ChEBI" id="CHEBI:15377"/>
        <dbReference type="ChEBI" id="CHEBI:15378"/>
        <dbReference type="ChEBI" id="CHEBI:57925"/>
        <dbReference type="ChEBI" id="CHEBI:58896"/>
        <dbReference type="ChEBI" id="CHEBI:71261"/>
        <dbReference type="EC" id="3.1.2.6"/>
    </reaction>
</comment>
<evidence type="ECO:0000313" key="11">
    <source>
        <dbReference type="EMBL" id="CEL97831.1"/>
    </source>
</evidence>
<gene>
    <name evidence="11" type="ORF">Vbra_5082</name>
</gene>
<dbReference type="InterPro" id="IPR036866">
    <property type="entry name" value="RibonucZ/Hydroxyglut_hydro"/>
</dbReference>
<dbReference type="Proteomes" id="UP000041254">
    <property type="component" value="Unassembled WGS sequence"/>
</dbReference>
<evidence type="ECO:0000256" key="9">
    <source>
        <dbReference type="ARBA" id="ARBA00031044"/>
    </source>
</evidence>
<keyword evidence="8" id="KW-0862">Zinc</keyword>
<evidence type="ECO:0000256" key="8">
    <source>
        <dbReference type="ARBA" id="ARBA00022833"/>
    </source>
</evidence>
<dbReference type="FunFam" id="3.60.15.10:FF:000019">
    <property type="entry name" value="Hydroxyacylglutathione hydrolase, mitochondrial"/>
    <property type="match status" value="1"/>
</dbReference>
<dbReference type="PhylomeDB" id="A0A0G4EKX9"/>
<name>A0A0G4EKX9_VITBC</name>
<keyword evidence="12" id="KW-1185">Reference proteome</keyword>
<dbReference type="Gene3D" id="3.60.15.10">
    <property type="entry name" value="Ribonuclease Z/Hydroxyacylglutathione hydrolase-like"/>
    <property type="match status" value="1"/>
</dbReference>
<dbReference type="AlphaFoldDB" id="A0A0G4EKX9"/>
<protein>
    <recommendedName>
        <fullName evidence="5">hydroxyacylglutathione hydrolase</fullName>
        <ecNumber evidence="5">3.1.2.6</ecNumber>
    </recommendedName>
    <alternativeName>
        <fullName evidence="9">Glyoxalase II</fullName>
    </alternativeName>
</protein>
<dbReference type="VEuPathDB" id="CryptoDB:Vbra_5082"/>
<dbReference type="FunCoup" id="A0A0G4EKX9">
    <property type="interactions" value="113"/>
</dbReference>
<dbReference type="EMBL" id="CDMY01000257">
    <property type="protein sequence ID" value="CEL97831.1"/>
    <property type="molecule type" value="Genomic_DNA"/>
</dbReference>
<evidence type="ECO:0000256" key="6">
    <source>
        <dbReference type="ARBA" id="ARBA00022723"/>
    </source>
</evidence>
<comment type="pathway">
    <text evidence="3">Secondary metabolite metabolism; methylglyoxal degradation; (R)-lactate from methylglyoxal: step 2/2.</text>
</comment>
<comment type="similarity">
    <text evidence="4">Belongs to the metallo-beta-lactamase superfamily. Glyoxalase II family.</text>
</comment>
<dbReference type="OrthoDB" id="515692at2759"/>
<dbReference type="InterPro" id="IPR035680">
    <property type="entry name" value="Clx_II_MBL"/>
</dbReference>
<dbReference type="PANTHER" id="PTHR11935:SF94">
    <property type="entry name" value="TENZING NORGAY, ISOFORM C"/>
    <property type="match status" value="1"/>
</dbReference>
<dbReference type="GO" id="GO:0046872">
    <property type="term" value="F:metal ion binding"/>
    <property type="evidence" value="ECO:0007669"/>
    <property type="project" value="UniProtKB-KW"/>
</dbReference>
<dbReference type="Pfam" id="PF16123">
    <property type="entry name" value="HAGH_C"/>
    <property type="match status" value="1"/>
</dbReference>
<dbReference type="InterPro" id="IPR001279">
    <property type="entry name" value="Metallo-B-lactamas"/>
</dbReference>
<dbReference type="CDD" id="cd07723">
    <property type="entry name" value="hydroxyacylglutathione_hydrolase_MBL-fold"/>
    <property type="match status" value="1"/>
</dbReference>
<keyword evidence="6" id="KW-0479">Metal-binding</keyword>
<proteinExistence type="inferred from homology"/>
<dbReference type="Pfam" id="PF00753">
    <property type="entry name" value="Lactamase_B"/>
    <property type="match status" value="1"/>
</dbReference>
<dbReference type="PANTHER" id="PTHR11935">
    <property type="entry name" value="BETA LACTAMASE DOMAIN"/>
    <property type="match status" value="1"/>
</dbReference>
<organism evidence="11 12">
    <name type="scientific">Vitrella brassicaformis (strain CCMP3155)</name>
    <dbReference type="NCBI Taxonomy" id="1169540"/>
    <lineage>
        <taxon>Eukaryota</taxon>
        <taxon>Sar</taxon>
        <taxon>Alveolata</taxon>
        <taxon>Colpodellida</taxon>
        <taxon>Vitrellaceae</taxon>
        <taxon>Vitrella</taxon>
    </lineage>
</organism>
<dbReference type="InterPro" id="IPR032282">
    <property type="entry name" value="HAGH_C"/>
</dbReference>
<evidence type="ECO:0000256" key="3">
    <source>
        <dbReference type="ARBA" id="ARBA00004963"/>
    </source>
</evidence>
<comment type="cofactor">
    <cofactor evidence="2">
        <name>Zn(2+)</name>
        <dbReference type="ChEBI" id="CHEBI:29105"/>
    </cofactor>
</comment>
<dbReference type="InParanoid" id="A0A0G4EKX9"/>
<dbReference type="HAMAP" id="MF_01374">
    <property type="entry name" value="Glyoxalase_2"/>
    <property type="match status" value="1"/>
</dbReference>
<dbReference type="STRING" id="1169540.A0A0G4EKX9"/>
<keyword evidence="7" id="KW-0378">Hydrolase</keyword>
<sequence length="290" mass="32226">MLDFIYFWIQKGICAVQPKCWQREPVLGYNSVAMDIHLVPVLGDNYAYLVVHKATQKAFCVDPAEPEKVLDAAERLGVTLEMSLTTHKHWDHAGGNNKLAKLVPGIPIVGGEKEHVPACSKFVKDGEEFYFETIKIRTLLTPCHTSGHVLYYVTDPSCADPALFSGDTLFVAGCGRFFEGTGKDMYRALVQVCGSLPPNTRVFCGHEYTVKSLQFALSVEPNNAALKQKMTWAQQRRHENLPTVPSTIAEELSYNPFMRVTQPSVALATGVSQSDPVAVMTKLRQMKDVF</sequence>
<dbReference type="GO" id="GO:0019243">
    <property type="term" value="P:methylglyoxal catabolic process to D-lactate via S-lactoyl-glutathione"/>
    <property type="evidence" value="ECO:0007669"/>
    <property type="project" value="InterPro"/>
</dbReference>
<evidence type="ECO:0000259" key="10">
    <source>
        <dbReference type="SMART" id="SM00849"/>
    </source>
</evidence>
<dbReference type="GO" id="GO:0004416">
    <property type="term" value="F:hydroxyacylglutathione hydrolase activity"/>
    <property type="evidence" value="ECO:0007669"/>
    <property type="project" value="UniProtKB-EC"/>
</dbReference>
<dbReference type="InterPro" id="IPR017782">
    <property type="entry name" value="Hydroxyacylglutathione_Hdrlase"/>
</dbReference>
<dbReference type="NCBIfam" id="TIGR03413">
    <property type="entry name" value="GSH_gloB"/>
    <property type="match status" value="1"/>
</dbReference>
<dbReference type="OMA" id="NYIWLLQ"/>
<evidence type="ECO:0000256" key="7">
    <source>
        <dbReference type="ARBA" id="ARBA00022801"/>
    </source>
</evidence>
<dbReference type="SUPFAM" id="SSF56281">
    <property type="entry name" value="Metallo-hydrolase/oxidoreductase"/>
    <property type="match status" value="1"/>
</dbReference>
<evidence type="ECO:0000313" key="12">
    <source>
        <dbReference type="Proteomes" id="UP000041254"/>
    </source>
</evidence>
<evidence type="ECO:0000256" key="4">
    <source>
        <dbReference type="ARBA" id="ARBA00006759"/>
    </source>
</evidence>
<dbReference type="PIRSF" id="PIRSF005457">
    <property type="entry name" value="Glx"/>
    <property type="match status" value="1"/>
</dbReference>
<dbReference type="EC" id="3.1.2.6" evidence="5"/>
<evidence type="ECO:0000256" key="5">
    <source>
        <dbReference type="ARBA" id="ARBA00011917"/>
    </source>
</evidence>